<dbReference type="Pfam" id="PF01734">
    <property type="entry name" value="Patatin"/>
    <property type="match status" value="1"/>
</dbReference>
<keyword evidence="3" id="KW-0443">Lipid metabolism</keyword>
<evidence type="ECO:0000259" key="4">
    <source>
        <dbReference type="Pfam" id="PF01734"/>
    </source>
</evidence>
<evidence type="ECO:0000256" key="1">
    <source>
        <dbReference type="ARBA" id="ARBA00022801"/>
    </source>
</evidence>
<dbReference type="Proteomes" id="UP000054097">
    <property type="component" value="Unassembled WGS sequence"/>
</dbReference>
<reference evidence="5 6" key="1">
    <citation type="submission" date="2014-04" db="EMBL/GenBank/DDBJ databases">
        <authorList>
            <consortium name="DOE Joint Genome Institute"/>
            <person name="Kuo A."/>
            <person name="Zuccaro A."/>
            <person name="Kohler A."/>
            <person name="Nagy L.G."/>
            <person name="Floudas D."/>
            <person name="Copeland A."/>
            <person name="Barry K.W."/>
            <person name="Cichocki N."/>
            <person name="Veneault-Fourrey C."/>
            <person name="LaButti K."/>
            <person name="Lindquist E.A."/>
            <person name="Lipzen A."/>
            <person name="Lundell T."/>
            <person name="Morin E."/>
            <person name="Murat C."/>
            <person name="Sun H."/>
            <person name="Tunlid A."/>
            <person name="Henrissat B."/>
            <person name="Grigoriev I.V."/>
            <person name="Hibbett D.S."/>
            <person name="Martin F."/>
            <person name="Nordberg H.P."/>
            <person name="Cantor M.N."/>
            <person name="Hua S.X."/>
        </authorList>
    </citation>
    <scope>NUCLEOTIDE SEQUENCE [LARGE SCALE GENOMIC DNA]</scope>
    <source>
        <strain evidence="5 6">MAFF 305830</strain>
    </source>
</reference>
<dbReference type="InterPro" id="IPR016035">
    <property type="entry name" value="Acyl_Trfase/lysoPLipase"/>
</dbReference>
<dbReference type="Gene3D" id="3.40.1090.10">
    <property type="entry name" value="Cytosolic phospholipase A2 catalytic domain"/>
    <property type="match status" value="1"/>
</dbReference>
<keyword evidence="2" id="KW-0442">Lipid degradation</keyword>
<name>A0A0C3B3W4_SERVB</name>
<dbReference type="OrthoDB" id="630895at2759"/>
<evidence type="ECO:0000256" key="2">
    <source>
        <dbReference type="ARBA" id="ARBA00022963"/>
    </source>
</evidence>
<dbReference type="GO" id="GO:0016042">
    <property type="term" value="P:lipid catabolic process"/>
    <property type="evidence" value="ECO:0007669"/>
    <property type="project" value="UniProtKB-KW"/>
</dbReference>
<dbReference type="GO" id="GO:0046486">
    <property type="term" value="P:glycerolipid metabolic process"/>
    <property type="evidence" value="ECO:0007669"/>
    <property type="project" value="UniProtKB-ARBA"/>
</dbReference>
<dbReference type="PANTHER" id="PTHR24185:SF1">
    <property type="entry name" value="CALCIUM-INDEPENDENT PHOSPHOLIPASE A2-GAMMA"/>
    <property type="match status" value="1"/>
</dbReference>
<protein>
    <recommendedName>
        <fullName evidence="4">PNPLA domain-containing protein</fullName>
    </recommendedName>
</protein>
<evidence type="ECO:0000256" key="3">
    <source>
        <dbReference type="ARBA" id="ARBA00023098"/>
    </source>
</evidence>
<dbReference type="InterPro" id="IPR002641">
    <property type="entry name" value="PNPLA_dom"/>
</dbReference>
<accession>A0A0C3B3W4</accession>
<organism evidence="5 6">
    <name type="scientific">Serendipita vermifera MAFF 305830</name>
    <dbReference type="NCBI Taxonomy" id="933852"/>
    <lineage>
        <taxon>Eukaryota</taxon>
        <taxon>Fungi</taxon>
        <taxon>Dikarya</taxon>
        <taxon>Basidiomycota</taxon>
        <taxon>Agaricomycotina</taxon>
        <taxon>Agaricomycetes</taxon>
        <taxon>Sebacinales</taxon>
        <taxon>Serendipitaceae</taxon>
        <taxon>Serendipita</taxon>
    </lineage>
</organism>
<gene>
    <name evidence="5" type="ORF">M408DRAFT_197059</name>
</gene>
<keyword evidence="6" id="KW-1185">Reference proteome</keyword>
<reference evidence="6" key="2">
    <citation type="submission" date="2015-01" db="EMBL/GenBank/DDBJ databases">
        <title>Evolutionary Origins and Diversification of the Mycorrhizal Mutualists.</title>
        <authorList>
            <consortium name="DOE Joint Genome Institute"/>
            <consortium name="Mycorrhizal Genomics Consortium"/>
            <person name="Kohler A."/>
            <person name="Kuo A."/>
            <person name="Nagy L.G."/>
            <person name="Floudas D."/>
            <person name="Copeland A."/>
            <person name="Barry K.W."/>
            <person name="Cichocki N."/>
            <person name="Veneault-Fourrey C."/>
            <person name="LaButti K."/>
            <person name="Lindquist E.A."/>
            <person name="Lipzen A."/>
            <person name="Lundell T."/>
            <person name="Morin E."/>
            <person name="Murat C."/>
            <person name="Riley R."/>
            <person name="Ohm R."/>
            <person name="Sun H."/>
            <person name="Tunlid A."/>
            <person name="Henrissat B."/>
            <person name="Grigoriev I.V."/>
            <person name="Hibbett D.S."/>
            <person name="Martin F."/>
        </authorList>
    </citation>
    <scope>NUCLEOTIDE SEQUENCE [LARGE SCALE GENOMIC DNA]</scope>
    <source>
        <strain evidence="6">MAFF 305830</strain>
    </source>
</reference>
<dbReference type="GO" id="GO:0016020">
    <property type="term" value="C:membrane"/>
    <property type="evidence" value="ECO:0007669"/>
    <property type="project" value="TreeGrafter"/>
</dbReference>
<evidence type="ECO:0000313" key="6">
    <source>
        <dbReference type="Proteomes" id="UP000054097"/>
    </source>
</evidence>
<proteinExistence type="predicted"/>
<sequence length="133" mass="14686">MPSRSNLKLASFDSGGIRGLSQLEIMNHIIHQLEWDKESNESGQHSRPCEYFDLIGGSGTGGLISILFAKLEMSVDEASEHFCDIVENVFQPKNISASQRTEALRRCMESILLKKGLPIDLPLAAKKPEGCAR</sequence>
<feature type="domain" description="PNPLA" evidence="4">
    <location>
        <begin position="11"/>
        <end position="94"/>
    </location>
</feature>
<dbReference type="AlphaFoldDB" id="A0A0C3B3W4"/>
<dbReference type="GO" id="GO:0019369">
    <property type="term" value="P:arachidonate metabolic process"/>
    <property type="evidence" value="ECO:0007669"/>
    <property type="project" value="TreeGrafter"/>
</dbReference>
<dbReference type="GO" id="GO:0047499">
    <property type="term" value="F:calcium-independent phospholipase A2 activity"/>
    <property type="evidence" value="ECO:0007669"/>
    <property type="project" value="TreeGrafter"/>
</dbReference>
<dbReference type="HOGENOM" id="CLU_000288_144_4_1"/>
<keyword evidence="1" id="KW-0378">Hydrolase</keyword>
<dbReference type="PANTHER" id="PTHR24185">
    <property type="entry name" value="CALCIUM-INDEPENDENT PHOSPHOLIPASE A2-GAMMA"/>
    <property type="match status" value="1"/>
</dbReference>
<dbReference type="SUPFAM" id="SSF52151">
    <property type="entry name" value="FabD/lysophospholipase-like"/>
    <property type="match status" value="1"/>
</dbReference>
<dbReference type="EMBL" id="KN824308">
    <property type="protein sequence ID" value="KIM26161.1"/>
    <property type="molecule type" value="Genomic_DNA"/>
</dbReference>
<evidence type="ECO:0000313" key="5">
    <source>
        <dbReference type="EMBL" id="KIM26161.1"/>
    </source>
</evidence>